<evidence type="ECO:0000313" key="6">
    <source>
        <dbReference type="Proteomes" id="UP000664859"/>
    </source>
</evidence>
<dbReference type="GO" id="GO:0006749">
    <property type="term" value="P:glutathione metabolic process"/>
    <property type="evidence" value="ECO:0007669"/>
    <property type="project" value="TreeGrafter"/>
</dbReference>
<sequence length="1209" mass="128551">MTQAKRDFGFSIDRGGTFTDVYATVPGPKKFRLLKLLSEDPDNYPDAPREGIRRILEAIVLPLPSMQGFRDLLLIGNQSRRHIFDLVIARPELLYEEVVEVDERVVLIKTVGVTGERVRVLRRPDVAALREQLSAVLARGVSSLAVVFLHSYTYAAHERAVGDLARDMGFAHVSLSSEVMPMVKAVPRGYTTAADAYLTPIITQYLASFRAGFDAGFDDIQTLFMQSDGGLTPMSQFRGSRAILSGPAGGVVGYAATAFDASGRRHGQPQPVIGLDMGGTSSDVSRYAGTYEHVFETVTAGITLQSPQLDINTVAAGGGSRLFYRGGLFSVGPESAGAHPGPICYRKGGYLAVTDANVFLGRIIPKYFPHIFGPREDQALDAEGPGAAFAALAAEVQGTSASAAAAAMAPEEVAHGFLRVAIEAMCRPIRNLTTMKGYDITTHALACFGGAGPQFCCAIAQSLGVSTIKVHRMSGVLSAYGLSLADVVAEQQEGTYAALQERLKRLDDRATNDLLKQGFDLEHIQHHHYLNLRFSGTDTSLMSEASAPDGFLRAFLAQYQREFGFLLEGRDVLVDDARVRAVGTRAPAERPKRSTPLSPGIRAIPRASLTRMVPQLQDVSTVVIEPACEAAITPEGDITVAVGQGRGRGAGLKAGGPPDPIYLSIFAHRFMGIAEQMGRTLQRTSISVNIKERLDFSCALFDAAGGLVANAPHLPVHLGAMQEAVKYQVKHWGADGLRFGDVLVSNHPQLAGGSHLPDITVITPVFVDNGAKPSFFVASRGHHADVGGIAPGSMPPLSKSLAEEGAAIVAFKLVEGGVFNEQGISKLLEGTRNLADNLSDLRAQVAANTRGTKLMQDLTDEYGLDVIQAYMGHIQDNAERAVRDMLVAFSLSQGLPEVGTVTAEDFLDDGTRIALAVTIDRKTCSATFDFTGTGPEVYGNLNAPPAVTASAVIYSLRCLVPDVDIPLNQGCLTPVNIIIPQGSLLSPCAEAAVVGGNVLTSQRVTDVILKAFRACAASQGCMNNLTLGDATMGYYETIAGGAGAGPGWHGCSGVHTHMTNTRITDPEILERRYPLLLLKFALRPDSGGTGQYKGGDGVERELMFRKDLVVSILSERRAFQPYGLSGGGPGARGKNLLRYRTGRVISLGGKNTISVKEGDRLTILTPGGGGYGSPDSPDVEAVATKLAAAAPVEHSAGSVLLYQLAQEQA</sequence>
<dbReference type="InterPro" id="IPR008040">
    <property type="entry name" value="Hydant_A_N"/>
</dbReference>
<feature type="domain" description="Hydantoinase/oxoprolinase N-terminal" evidence="4">
    <location>
        <begin position="63"/>
        <end position="168"/>
    </location>
</feature>
<dbReference type="InterPro" id="IPR045079">
    <property type="entry name" value="Oxoprolinase-like"/>
</dbReference>
<dbReference type="InterPro" id="IPR003692">
    <property type="entry name" value="Hydantoinase_B"/>
</dbReference>
<dbReference type="InterPro" id="IPR002821">
    <property type="entry name" value="Hydantoinase_A"/>
</dbReference>
<accession>A0A835ZBL8</accession>
<proteinExistence type="inferred from homology"/>
<dbReference type="Pfam" id="PF05378">
    <property type="entry name" value="Hydant_A_N"/>
    <property type="match status" value="2"/>
</dbReference>
<dbReference type="OrthoDB" id="3643at2759"/>
<organism evidence="5 6">
    <name type="scientific">Tribonema minus</name>
    <dbReference type="NCBI Taxonomy" id="303371"/>
    <lineage>
        <taxon>Eukaryota</taxon>
        <taxon>Sar</taxon>
        <taxon>Stramenopiles</taxon>
        <taxon>Ochrophyta</taxon>
        <taxon>PX clade</taxon>
        <taxon>Xanthophyceae</taxon>
        <taxon>Tribonematales</taxon>
        <taxon>Tribonemataceae</taxon>
        <taxon>Tribonema</taxon>
    </lineage>
</organism>
<feature type="domain" description="Hydantoinase A/oxoprolinase" evidence="2">
    <location>
        <begin position="188"/>
        <end position="490"/>
    </location>
</feature>
<dbReference type="AlphaFoldDB" id="A0A835ZBL8"/>
<evidence type="ECO:0000313" key="5">
    <source>
        <dbReference type="EMBL" id="KAG5187249.1"/>
    </source>
</evidence>
<feature type="domain" description="Hydantoinase/oxoprolinase N-terminal" evidence="4">
    <location>
        <begin position="10"/>
        <end position="58"/>
    </location>
</feature>
<dbReference type="Proteomes" id="UP000664859">
    <property type="component" value="Unassembled WGS sequence"/>
</dbReference>
<comment type="caution">
    <text evidence="5">The sequence shown here is derived from an EMBL/GenBank/DDBJ whole genome shotgun (WGS) entry which is preliminary data.</text>
</comment>
<gene>
    <name evidence="5" type="ORF">JKP88DRAFT_269564</name>
</gene>
<dbReference type="GO" id="GO:0017168">
    <property type="term" value="F:5-oxoprolinase (ATP-hydrolyzing) activity"/>
    <property type="evidence" value="ECO:0007669"/>
    <property type="project" value="TreeGrafter"/>
</dbReference>
<dbReference type="GO" id="GO:0005829">
    <property type="term" value="C:cytosol"/>
    <property type="evidence" value="ECO:0007669"/>
    <property type="project" value="TreeGrafter"/>
</dbReference>
<dbReference type="EMBL" id="JAFCMP010000090">
    <property type="protein sequence ID" value="KAG5187249.1"/>
    <property type="molecule type" value="Genomic_DNA"/>
</dbReference>
<evidence type="ECO:0000259" key="4">
    <source>
        <dbReference type="Pfam" id="PF05378"/>
    </source>
</evidence>
<dbReference type="Pfam" id="PF02538">
    <property type="entry name" value="Hydantoinase_B"/>
    <property type="match status" value="1"/>
</dbReference>
<dbReference type="Pfam" id="PF01968">
    <property type="entry name" value="Hydantoinase_A"/>
    <property type="match status" value="1"/>
</dbReference>
<keyword evidence="6" id="KW-1185">Reference proteome</keyword>
<comment type="similarity">
    <text evidence="1">Belongs to the oxoprolinase family.</text>
</comment>
<evidence type="ECO:0000259" key="2">
    <source>
        <dbReference type="Pfam" id="PF01968"/>
    </source>
</evidence>
<evidence type="ECO:0000256" key="1">
    <source>
        <dbReference type="ARBA" id="ARBA00010403"/>
    </source>
</evidence>
<name>A0A835ZBL8_9STRA</name>
<dbReference type="PANTHER" id="PTHR11365">
    <property type="entry name" value="5-OXOPROLINASE RELATED"/>
    <property type="match status" value="1"/>
</dbReference>
<protein>
    <submittedName>
        <fullName evidence="5">Hydantoinase B/oxoprolinase-domain-containing protein</fullName>
    </submittedName>
</protein>
<feature type="domain" description="Hydantoinase B/oxoprolinase" evidence="3">
    <location>
        <begin position="659"/>
        <end position="1174"/>
    </location>
</feature>
<evidence type="ECO:0000259" key="3">
    <source>
        <dbReference type="Pfam" id="PF02538"/>
    </source>
</evidence>
<dbReference type="PANTHER" id="PTHR11365:SF2">
    <property type="entry name" value="5-OXOPROLINASE"/>
    <property type="match status" value="1"/>
</dbReference>
<reference evidence="5" key="1">
    <citation type="submission" date="2021-02" db="EMBL/GenBank/DDBJ databases">
        <title>First Annotated Genome of the Yellow-green Alga Tribonema minus.</title>
        <authorList>
            <person name="Mahan K.M."/>
        </authorList>
    </citation>
    <scope>NUCLEOTIDE SEQUENCE</scope>
    <source>
        <strain evidence="5">UTEX B ZZ1240</strain>
    </source>
</reference>